<dbReference type="EMBL" id="LSSM01005326">
    <property type="protein sequence ID" value="OMJ12905.1"/>
    <property type="molecule type" value="Genomic_DNA"/>
</dbReference>
<reference evidence="2" key="1">
    <citation type="submission" date="2017-01" db="EMBL/GenBank/DDBJ databases">
        <authorList>
            <person name="Wang Y."/>
            <person name="White M."/>
            <person name="Kvist S."/>
            <person name="Moncalvo J.-M."/>
        </authorList>
    </citation>
    <scope>NUCLEOTIDE SEQUENCE [LARGE SCALE GENOMIC DNA]</scope>
    <source>
        <strain evidence="2">ID-206-W2</strain>
    </source>
</reference>
<name>A0A1R1XE35_9FUNG</name>
<proteinExistence type="predicted"/>
<protein>
    <submittedName>
        <fullName evidence="1">Uncharacterized protein</fullName>
    </submittedName>
</protein>
<keyword evidence="2" id="KW-1185">Reference proteome</keyword>
<evidence type="ECO:0000313" key="2">
    <source>
        <dbReference type="Proteomes" id="UP000187429"/>
    </source>
</evidence>
<comment type="caution">
    <text evidence="1">The sequence shown here is derived from an EMBL/GenBank/DDBJ whole genome shotgun (WGS) entry which is preliminary data.</text>
</comment>
<sequence length="152" mass="17223">MHQGRFCLSTEFLGSHKKLPSSSTKLVWNALRLRIDGPKKKRSLSMTTSRGPPIDVLVSLEKTDGQQVGPQHLRERVPDFILEEVTECEALVDFTSKPPRKSLQTGPLKLKIHPYRYRKKIDPVTQAINAEEVASLLSKNEIEQFKARISGF</sequence>
<dbReference type="AlphaFoldDB" id="A0A1R1XE35"/>
<evidence type="ECO:0000313" key="1">
    <source>
        <dbReference type="EMBL" id="OMJ12905.1"/>
    </source>
</evidence>
<gene>
    <name evidence="1" type="ORF">AYI69_g9219</name>
</gene>
<accession>A0A1R1XE35</accession>
<organism evidence="1 2">
    <name type="scientific">Smittium culicis</name>
    <dbReference type="NCBI Taxonomy" id="133412"/>
    <lineage>
        <taxon>Eukaryota</taxon>
        <taxon>Fungi</taxon>
        <taxon>Fungi incertae sedis</taxon>
        <taxon>Zoopagomycota</taxon>
        <taxon>Kickxellomycotina</taxon>
        <taxon>Harpellomycetes</taxon>
        <taxon>Harpellales</taxon>
        <taxon>Legeriomycetaceae</taxon>
        <taxon>Smittium</taxon>
    </lineage>
</organism>
<dbReference type="Proteomes" id="UP000187429">
    <property type="component" value="Unassembled WGS sequence"/>
</dbReference>